<organism evidence="3 4">
    <name type="scientific">Halomonas binhaiensis</name>
    <dbReference type="NCBI Taxonomy" id="2562282"/>
    <lineage>
        <taxon>Bacteria</taxon>
        <taxon>Pseudomonadati</taxon>
        <taxon>Pseudomonadota</taxon>
        <taxon>Gammaproteobacteria</taxon>
        <taxon>Oceanospirillales</taxon>
        <taxon>Halomonadaceae</taxon>
        <taxon>Halomonas</taxon>
    </lineage>
</organism>
<feature type="domain" description="N-acetylmuramidase" evidence="2">
    <location>
        <begin position="87"/>
        <end position="262"/>
    </location>
</feature>
<reference evidence="3" key="1">
    <citation type="submission" date="2021-02" db="EMBL/GenBank/DDBJ databases">
        <title>Strain Y2R2, a novel species of the genus Halomonas.</title>
        <authorList>
            <person name="Huang H."/>
        </authorList>
    </citation>
    <scope>NUCLEOTIDE SEQUENCE</scope>
    <source>
        <strain evidence="3">Y2R2</strain>
    </source>
</reference>
<evidence type="ECO:0000259" key="2">
    <source>
        <dbReference type="Pfam" id="PF11860"/>
    </source>
</evidence>
<dbReference type="InterPro" id="IPR002477">
    <property type="entry name" value="Peptidoglycan-bd-like"/>
</dbReference>
<dbReference type="InterPro" id="IPR024408">
    <property type="entry name" value="Muramidase"/>
</dbReference>
<sequence>MLLKHGDTGYQVESLQRDLQRVGHDIAADGWYGDITEAAVRAVQREHGLVMDGIVGPKTRQALQRHAEPNALKQIDLVNAANRLDVELAAIMAINEVESRGRGFYVGGPRHGQPIILFERHIMRRRLIHHEINPVPLQQKHPDLVNDKPGGYIGGYREHGRLERAANLHVTSALESASWGAFQIMGYHWSVLEYANVGEFVGAMEESEATQLEAFVRFIEVDAGLHRALKRQDWRDFARRYNGPAFERNDYDTRLAAAYRRHDRQLEVAA</sequence>
<keyword evidence="4" id="KW-1185">Reference proteome</keyword>
<dbReference type="Pfam" id="PF11860">
    <property type="entry name" value="Muramidase"/>
    <property type="match status" value="1"/>
</dbReference>
<feature type="domain" description="Peptidoglycan binding-like" evidence="1">
    <location>
        <begin position="9"/>
        <end position="63"/>
    </location>
</feature>
<protein>
    <submittedName>
        <fullName evidence="3">N-acetylmuramidase family protein</fullName>
    </submittedName>
</protein>
<dbReference type="InterPro" id="IPR036366">
    <property type="entry name" value="PGBDSf"/>
</dbReference>
<evidence type="ECO:0000313" key="4">
    <source>
        <dbReference type="Proteomes" id="UP000324285"/>
    </source>
</evidence>
<dbReference type="EMBL" id="CP038437">
    <property type="protein sequence ID" value="QEM80220.1"/>
    <property type="molecule type" value="Genomic_DNA"/>
</dbReference>
<dbReference type="KEGG" id="hbh:E4T21_00595"/>
<gene>
    <name evidence="3" type="ORF">E4T21_00595</name>
</gene>
<accession>A0A5C1NB95</accession>
<dbReference type="OrthoDB" id="1523598at2"/>
<evidence type="ECO:0000313" key="3">
    <source>
        <dbReference type="EMBL" id="QEM80220.1"/>
    </source>
</evidence>
<dbReference type="SUPFAM" id="SSF47090">
    <property type="entry name" value="PGBD-like"/>
    <property type="match status" value="1"/>
</dbReference>
<dbReference type="RefSeq" id="WP_149282579.1">
    <property type="nucleotide sequence ID" value="NZ_CP038437.2"/>
</dbReference>
<dbReference type="InterPro" id="IPR036365">
    <property type="entry name" value="PGBD-like_sf"/>
</dbReference>
<dbReference type="AlphaFoldDB" id="A0A5C1NB95"/>
<dbReference type="Pfam" id="PF01471">
    <property type="entry name" value="PG_binding_1"/>
    <property type="match status" value="1"/>
</dbReference>
<name>A0A5C1NB95_9GAMM</name>
<evidence type="ECO:0000259" key="1">
    <source>
        <dbReference type="Pfam" id="PF01471"/>
    </source>
</evidence>
<proteinExistence type="predicted"/>
<dbReference type="Proteomes" id="UP000324285">
    <property type="component" value="Chromosome"/>
</dbReference>
<dbReference type="Gene3D" id="1.10.101.10">
    <property type="entry name" value="PGBD-like superfamily/PGBD"/>
    <property type="match status" value="1"/>
</dbReference>